<dbReference type="Pfam" id="PF00822">
    <property type="entry name" value="PMP22_Claudin"/>
    <property type="match status" value="1"/>
</dbReference>
<dbReference type="AlphaFoldDB" id="A0A8W8NCK7"/>
<dbReference type="EnsemblMetazoa" id="G5592.4">
    <property type="protein sequence ID" value="G5592.4:cds"/>
    <property type="gene ID" value="G5592"/>
</dbReference>
<dbReference type="OMA" id="TAGNTEC"/>
<sequence length="170" mass="18583">MDASKFILIGLVLTICAFIFQLIGLASPYWIFIESDGDKVYSGLWKTCAYSKLFDKSQCFDLPLIPDWLKAVRATSILGLLLVLVALVMLILRMSVMKDRKPALLAAIGTTFVGALFILVSIAVYASKKEEFDKGTVTIANYHFAFAFSIIAMLAALGAGAIMMIEVVKS</sequence>
<evidence type="ECO:0000256" key="3">
    <source>
        <dbReference type="ARBA" id="ARBA00022989"/>
    </source>
</evidence>
<feature type="transmembrane region" description="Helical" evidence="5">
    <location>
        <begin position="146"/>
        <end position="168"/>
    </location>
</feature>
<proteinExistence type="predicted"/>
<evidence type="ECO:0000313" key="7">
    <source>
        <dbReference type="Proteomes" id="UP000005408"/>
    </source>
</evidence>
<keyword evidence="4 5" id="KW-0472">Membrane</keyword>
<evidence type="ECO:0000256" key="4">
    <source>
        <dbReference type="ARBA" id="ARBA00023136"/>
    </source>
</evidence>
<dbReference type="GO" id="GO:0016020">
    <property type="term" value="C:membrane"/>
    <property type="evidence" value="ECO:0007669"/>
    <property type="project" value="UniProtKB-SubCell"/>
</dbReference>
<dbReference type="PANTHER" id="PTHR21284">
    <property type="entry name" value="EG:80H7.2 PROTEIN"/>
    <property type="match status" value="1"/>
</dbReference>
<keyword evidence="2 5" id="KW-0812">Transmembrane</keyword>
<organism evidence="6 7">
    <name type="scientific">Magallana gigas</name>
    <name type="common">Pacific oyster</name>
    <name type="synonym">Crassostrea gigas</name>
    <dbReference type="NCBI Taxonomy" id="29159"/>
    <lineage>
        <taxon>Eukaryota</taxon>
        <taxon>Metazoa</taxon>
        <taxon>Spiralia</taxon>
        <taxon>Lophotrochozoa</taxon>
        <taxon>Mollusca</taxon>
        <taxon>Bivalvia</taxon>
        <taxon>Autobranchia</taxon>
        <taxon>Pteriomorphia</taxon>
        <taxon>Ostreida</taxon>
        <taxon>Ostreoidea</taxon>
        <taxon>Ostreidae</taxon>
        <taxon>Magallana</taxon>
    </lineage>
</organism>
<comment type="subcellular location">
    <subcellularLocation>
        <location evidence="1">Membrane</location>
        <topology evidence="1">Multi-pass membrane protein</topology>
    </subcellularLocation>
</comment>
<protein>
    <submittedName>
        <fullName evidence="6">Uncharacterized protein</fullName>
    </submittedName>
</protein>
<evidence type="ECO:0000256" key="2">
    <source>
        <dbReference type="ARBA" id="ARBA00022692"/>
    </source>
</evidence>
<dbReference type="OrthoDB" id="6097653at2759"/>
<dbReference type="Gene3D" id="1.20.140.150">
    <property type="match status" value="1"/>
</dbReference>
<feature type="transmembrane region" description="Helical" evidence="5">
    <location>
        <begin position="7"/>
        <end position="32"/>
    </location>
</feature>
<dbReference type="PROSITE" id="PS01346">
    <property type="entry name" value="CLAUDIN"/>
    <property type="match status" value="1"/>
</dbReference>
<reference evidence="6" key="1">
    <citation type="submission" date="2022-08" db="UniProtKB">
        <authorList>
            <consortium name="EnsemblMetazoa"/>
        </authorList>
    </citation>
    <scope>IDENTIFICATION</scope>
    <source>
        <strain evidence="6">05x7-T-G4-1.051#20</strain>
    </source>
</reference>
<dbReference type="EnsemblMetazoa" id="G5592.10">
    <property type="protein sequence ID" value="G5592.10:cds"/>
    <property type="gene ID" value="G5592"/>
</dbReference>
<name>A0A8W8NCK7_MAGGI</name>
<keyword evidence="7" id="KW-1185">Reference proteome</keyword>
<keyword evidence="3 5" id="KW-1133">Transmembrane helix</keyword>
<evidence type="ECO:0000256" key="5">
    <source>
        <dbReference type="SAM" id="Phobius"/>
    </source>
</evidence>
<dbReference type="InterPro" id="IPR004031">
    <property type="entry name" value="PMP22/EMP/MP20/Claudin"/>
</dbReference>
<dbReference type="PANTHER" id="PTHR21284:SF12">
    <property type="entry name" value="EG:80H7.2 PROTEIN"/>
    <property type="match status" value="1"/>
</dbReference>
<feature type="transmembrane region" description="Helical" evidence="5">
    <location>
        <begin position="71"/>
        <end position="92"/>
    </location>
</feature>
<accession>A0A8W8NCK7</accession>
<evidence type="ECO:0000313" key="6">
    <source>
        <dbReference type="EnsemblMetazoa" id="G5592.4:cds"/>
    </source>
</evidence>
<dbReference type="InterPro" id="IPR017974">
    <property type="entry name" value="Claudin_CS"/>
</dbReference>
<evidence type="ECO:0000256" key="1">
    <source>
        <dbReference type="ARBA" id="ARBA00004141"/>
    </source>
</evidence>
<dbReference type="Proteomes" id="UP000005408">
    <property type="component" value="Unassembled WGS sequence"/>
</dbReference>
<feature type="transmembrane region" description="Helical" evidence="5">
    <location>
        <begin position="104"/>
        <end position="126"/>
    </location>
</feature>